<protein>
    <submittedName>
        <fullName evidence="2">Uncharacterized protein</fullName>
    </submittedName>
</protein>
<evidence type="ECO:0000313" key="3">
    <source>
        <dbReference type="Proteomes" id="UP000676194"/>
    </source>
</evidence>
<evidence type="ECO:0000256" key="1">
    <source>
        <dbReference type="SAM" id="SignalP"/>
    </source>
</evidence>
<keyword evidence="3" id="KW-1185">Reference proteome</keyword>
<organism evidence="2 3">
    <name type="scientific">Telmatocola sphagniphila</name>
    <dbReference type="NCBI Taxonomy" id="1123043"/>
    <lineage>
        <taxon>Bacteria</taxon>
        <taxon>Pseudomonadati</taxon>
        <taxon>Planctomycetota</taxon>
        <taxon>Planctomycetia</taxon>
        <taxon>Gemmatales</taxon>
        <taxon>Gemmataceae</taxon>
    </lineage>
</organism>
<dbReference type="AlphaFoldDB" id="A0A8E6B4B4"/>
<feature type="signal peptide" evidence="1">
    <location>
        <begin position="1"/>
        <end position="25"/>
    </location>
</feature>
<evidence type="ECO:0000313" key="2">
    <source>
        <dbReference type="EMBL" id="QVL31184.1"/>
    </source>
</evidence>
<name>A0A8E6B4B4_9BACT</name>
<feature type="chain" id="PRO_5034013259" evidence="1">
    <location>
        <begin position="26"/>
        <end position="335"/>
    </location>
</feature>
<gene>
    <name evidence="2" type="ORF">KIH39_20385</name>
</gene>
<dbReference type="KEGG" id="tsph:KIH39_20385"/>
<dbReference type="EMBL" id="CP074694">
    <property type="protein sequence ID" value="QVL31184.1"/>
    <property type="molecule type" value="Genomic_DNA"/>
</dbReference>
<sequence length="335" mass="36268">MFKLSLGKCLSAGALLALAPFAAQAKDACSPCTSTVKVLEYVPTQVQEKRCSYKTEQKVESYTAYKYETVSEVKTRQVTVYHKVTEQVVEPRTVTVKVPVWEERTELVKKTRIEHYTENVTKCVDKGHWETQTVAAGPSILDHLSSLKPSFGHLHSKIASDNGCSTGCDNPCAAPAPCPTVRTKCVKVWVPNLVQESHPVCKTRHVTECVPVTKKVCSYKCETKVEQVTVCKTKCVPETKTESYTVCKKVCVPYQATRTVCVKVPVEETVTVTKCIPTWVEKQVAVAPAVSACDAGCGSASGIKSFFAGLKGKLHSIGSSTACGCAAPTTSCGCK</sequence>
<dbReference type="Proteomes" id="UP000676194">
    <property type="component" value="Chromosome"/>
</dbReference>
<keyword evidence="1" id="KW-0732">Signal</keyword>
<reference evidence="2" key="1">
    <citation type="submission" date="2021-05" db="EMBL/GenBank/DDBJ databases">
        <title>Complete genome sequence of the cellulolytic planctomycete Telmatocola sphagniphila SP2T and characterization of the first cellulase from planctomycetes.</title>
        <authorList>
            <person name="Rakitin A.L."/>
            <person name="Beletsky A.V."/>
            <person name="Naumoff D.G."/>
            <person name="Kulichevskaya I.S."/>
            <person name="Mardanov A.V."/>
            <person name="Ravin N.V."/>
            <person name="Dedysh S.N."/>
        </authorList>
    </citation>
    <scope>NUCLEOTIDE SEQUENCE</scope>
    <source>
        <strain evidence="2">SP2T</strain>
    </source>
</reference>
<dbReference type="RefSeq" id="WP_213495065.1">
    <property type="nucleotide sequence ID" value="NZ_CP074694.1"/>
</dbReference>
<accession>A0A8E6B4B4</accession>
<proteinExistence type="predicted"/>